<reference evidence="4 5" key="1">
    <citation type="journal article" date="2018" name="Nat. Biotechnol.">
        <title>A standardized bacterial taxonomy based on genome phylogeny substantially revises the tree of life.</title>
        <authorList>
            <person name="Parks D.H."/>
            <person name="Chuvochina M."/>
            <person name="Waite D.W."/>
            <person name="Rinke C."/>
            <person name="Skarshewski A."/>
            <person name="Chaumeil P.A."/>
            <person name="Hugenholtz P."/>
        </authorList>
    </citation>
    <scope>NUCLEOTIDE SEQUENCE [LARGE SCALE GENOMIC DNA]</scope>
    <source>
        <strain evidence="4">UBA9359</strain>
    </source>
</reference>
<dbReference type="PIRSF" id="PIRSF018266">
    <property type="entry name" value="FecR"/>
    <property type="match status" value="1"/>
</dbReference>
<feature type="domain" description="FecR protein" evidence="2">
    <location>
        <begin position="165"/>
        <end position="260"/>
    </location>
</feature>
<dbReference type="AlphaFoldDB" id="A0A3D5J2E8"/>
<protein>
    <recommendedName>
        <fullName evidence="6">FecR family protein</fullName>
    </recommendedName>
</protein>
<evidence type="ECO:0000256" key="1">
    <source>
        <dbReference type="SAM" id="Phobius"/>
    </source>
</evidence>
<dbReference type="InterPro" id="IPR032508">
    <property type="entry name" value="FecR_C"/>
</dbReference>
<dbReference type="Pfam" id="PF16344">
    <property type="entry name" value="FecR_C"/>
    <property type="match status" value="1"/>
</dbReference>
<evidence type="ECO:0000259" key="3">
    <source>
        <dbReference type="Pfam" id="PF16344"/>
    </source>
</evidence>
<evidence type="ECO:0000313" key="4">
    <source>
        <dbReference type="EMBL" id="HCV82289.1"/>
    </source>
</evidence>
<comment type="caution">
    <text evidence="4">The sequence shown here is derived from an EMBL/GenBank/DDBJ whole genome shotgun (WGS) entry which is preliminary data.</text>
</comment>
<keyword evidence="1" id="KW-1133">Transmembrane helix</keyword>
<sequence>MENVDDLIQKFQNHCISDEELMQLEQWVKSSKRNTYYFKNAVEQDYLLTVYSRKDEKNPGFDDIFQQRKSSSRRIMPVTLLKYAAILVLGLFAAGVGYFYLNNQVEEEYNPGQITFTYANGETISLDEKGEGTLTDKSGNALGVQKQGELDFRTSGTQSTTYNIIKVPRGKRFNLLLSDGSRVYLNSESTLRFPANFPNTGNREVHLTGEGFFEVSKDTEHPFRVNAEKLQVEVLGTRFNVNAYKGSQQITTTLAEGSVRLQQGQKQATLVPGEAGTWSGVKEPIRVAKVKVANNIAWIENRLLFIDEPFVTILEKIERSYGVKIINNNPSLAATRFNGDFDLNTESVEDVMNAFTTIDFFEYSYKNNIITIK</sequence>
<dbReference type="PANTHER" id="PTHR30273">
    <property type="entry name" value="PERIPLASMIC SIGNAL SENSOR AND SIGMA FACTOR ACTIVATOR FECR-RELATED"/>
    <property type="match status" value="1"/>
</dbReference>
<dbReference type="Gene3D" id="3.55.50.30">
    <property type="match status" value="1"/>
</dbReference>
<dbReference type="InterPro" id="IPR012373">
    <property type="entry name" value="Ferrdict_sens_TM"/>
</dbReference>
<proteinExistence type="predicted"/>
<dbReference type="InterPro" id="IPR006860">
    <property type="entry name" value="FecR"/>
</dbReference>
<feature type="domain" description="Protein FecR C-terminal" evidence="3">
    <location>
        <begin position="303"/>
        <end position="372"/>
    </location>
</feature>
<name>A0A3D5J2E8_9FLAO</name>
<evidence type="ECO:0000259" key="2">
    <source>
        <dbReference type="Pfam" id="PF04773"/>
    </source>
</evidence>
<dbReference type="Proteomes" id="UP000264330">
    <property type="component" value="Unassembled WGS sequence"/>
</dbReference>
<dbReference type="EMBL" id="DPMF01000341">
    <property type="protein sequence ID" value="HCV82289.1"/>
    <property type="molecule type" value="Genomic_DNA"/>
</dbReference>
<dbReference type="Pfam" id="PF04773">
    <property type="entry name" value="FecR"/>
    <property type="match status" value="1"/>
</dbReference>
<organism evidence="4 5">
    <name type="scientific">Zunongwangia profunda</name>
    <dbReference type="NCBI Taxonomy" id="398743"/>
    <lineage>
        <taxon>Bacteria</taxon>
        <taxon>Pseudomonadati</taxon>
        <taxon>Bacteroidota</taxon>
        <taxon>Flavobacteriia</taxon>
        <taxon>Flavobacteriales</taxon>
        <taxon>Flavobacteriaceae</taxon>
        <taxon>Zunongwangia</taxon>
    </lineage>
</organism>
<dbReference type="PANTHER" id="PTHR30273:SF2">
    <property type="entry name" value="PROTEIN FECR"/>
    <property type="match status" value="1"/>
</dbReference>
<evidence type="ECO:0000313" key="5">
    <source>
        <dbReference type="Proteomes" id="UP000264330"/>
    </source>
</evidence>
<dbReference type="Gene3D" id="2.60.120.1440">
    <property type="match status" value="1"/>
</dbReference>
<dbReference type="GO" id="GO:0016989">
    <property type="term" value="F:sigma factor antagonist activity"/>
    <property type="evidence" value="ECO:0007669"/>
    <property type="project" value="TreeGrafter"/>
</dbReference>
<accession>A0A3D5J2E8</accession>
<keyword evidence="1" id="KW-0472">Membrane</keyword>
<feature type="transmembrane region" description="Helical" evidence="1">
    <location>
        <begin position="80"/>
        <end position="101"/>
    </location>
</feature>
<gene>
    <name evidence="4" type="ORF">DGQ38_14690</name>
</gene>
<evidence type="ECO:0008006" key="6">
    <source>
        <dbReference type="Google" id="ProtNLM"/>
    </source>
</evidence>
<keyword evidence="1" id="KW-0812">Transmembrane</keyword>